<accession>A0ABU0YUS6</accession>
<sequence length="67" mass="6759">MILSNVARCSLLALSLLAAACTETTPQGLSSNVSSGSDDNGANCGGTAANKQNCINNQNRMDTDPAS</sequence>
<feature type="compositionally biased region" description="Polar residues" evidence="1">
    <location>
        <begin position="49"/>
        <end position="67"/>
    </location>
</feature>
<protein>
    <recommendedName>
        <fullName evidence="5">Secreted protein</fullName>
    </recommendedName>
</protein>
<keyword evidence="2" id="KW-0732">Signal</keyword>
<feature type="region of interest" description="Disordered" evidence="1">
    <location>
        <begin position="26"/>
        <end position="67"/>
    </location>
</feature>
<dbReference type="Proteomes" id="UP001230156">
    <property type="component" value="Unassembled WGS sequence"/>
</dbReference>
<proteinExistence type="predicted"/>
<dbReference type="RefSeq" id="WP_379961843.1">
    <property type="nucleotide sequence ID" value="NZ_JAUYVI010000012.1"/>
</dbReference>
<evidence type="ECO:0000313" key="4">
    <source>
        <dbReference type="Proteomes" id="UP001230156"/>
    </source>
</evidence>
<reference evidence="4" key="1">
    <citation type="submission" date="2023-08" db="EMBL/GenBank/DDBJ databases">
        <title>Rhodospirillaceae gen. nov., a novel taxon isolated from the Yangtze River Yuezi River estuary sludge.</title>
        <authorList>
            <person name="Ruan L."/>
        </authorList>
    </citation>
    <scope>NUCLEOTIDE SEQUENCE [LARGE SCALE GENOMIC DNA]</scope>
    <source>
        <strain evidence="4">R-7</strain>
    </source>
</reference>
<evidence type="ECO:0000256" key="2">
    <source>
        <dbReference type="SAM" id="SignalP"/>
    </source>
</evidence>
<feature type="compositionally biased region" description="Low complexity" evidence="1">
    <location>
        <begin position="30"/>
        <end position="41"/>
    </location>
</feature>
<feature type="chain" id="PRO_5047375152" description="Secreted protein" evidence="2">
    <location>
        <begin position="19"/>
        <end position="67"/>
    </location>
</feature>
<keyword evidence="4" id="KW-1185">Reference proteome</keyword>
<evidence type="ECO:0000313" key="3">
    <source>
        <dbReference type="EMBL" id="MDQ7251449.1"/>
    </source>
</evidence>
<evidence type="ECO:0008006" key="5">
    <source>
        <dbReference type="Google" id="ProtNLM"/>
    </source>
</evidence>
<name>A0ABU0YUS6_9PROT</name>
<evidence type="ECO:0000256" key="1">
    <source>
        <dbReference type="SAM" id="MobiDB-lite"/>
    </source>
</evidence>
<gene>
    <name evidence="3" type="ORF">Q8A70_27435</name>
</gene>
<dbReference type="EMBL" id="JAUYVI010000012">
    <property type="protein sequence ID" value="MDQ7251449.1"/>
    <property type="molecule type" value="Genomic_DNA"/>
</dbReference>
<comment type="caution">
    <text evidence="3">The sequence shown here is derived from an EMBL/GenBank/DDBJ whole genome shotgun (WGS) entry which is preliminary data.</text>
</comment>
<organism evidence="3 4">
    <name type="scientific">Dongia sedimenti</name>
    <dbReference type="NCBI Taxonomy" id="3064282"/>
    <lineage>
        <taxon>Bacteria</taxon>
        <taxon>Pseudomonadati</taxon>
        <taxon>Pseudomonadota</taxon>
        <taxon>Alphaproteobacteria</taxon>
        <taxon>Rhodospirillales</taxon>
        <taxon>Dongiaceae</taxon>
        <taxon>Dongia</taxon>
    </lineage>
</organism>
<feature type="signal peptide" evidence="2">
    <location>
        <begin position="1"/>
        <end position="18"/>
    </location>
</feature>